<reference evidence="2" key="1">
    <citation type="journal article" date="2008" name="Nature">
        <title>The amphioxus genome and the evolution of the chordate karyotype.</title>
        <authorList>
            <consortium name="US DOE Joint Genome Institute (JGI-PGF)"/>
            <person name="Putnam N.H."/>
            <person name="Butts T."/>
            <person name="Ferrier D.E.K."/>
            <person name="Furlong R.F."/>
            <person name="Hellsten U."/>
            <person name="Kawashima T."/>
            <person name="Robinson-Rechavi M."/>
            <person name="Shoguchi E."/>
            <person name="Terry A."/>
            <person name="Yu J.-K."/>
            <person name="Benito-Gutierrez E.L."/>
            <person name="Dubchak I."/>
            <person name="Garcia-Fernandez J."/>
            <person name="Gibson-Brown J.J."/>
            <person name="Grigoriev I.V."/>
            <person name="Horton A.C."/>
            <person name="de Jong P.J."/>
            <person name="Jurka J."/>
            <person name="Kapitonov V.V."/>
            <person name="Kohara Y."/>
            <person name="Kuroki Y."/>
            <person name="Lindquist E."/>
            <person name="Lucas S."/>
            <person name="Osoegawa K."/>
            <person name="Pennacchio L.A."/>
            <person name="Salamov A.A."/>
            <person name="Satou Y."/>
            <person name="Sauka-Spengler T."/>
            <person name="Schmutz J."/>
            <person name="Shin-I T."/>
            <person name="Toyoda A."/>
            <person name="Bronner-Fraser M."/>
            <person name="Fujiyama A."/>
            <person name="Holland L.Z."/>
            <person name="Holland P.W.H."/>
            <person name="Satoh N."/>
            <person name="Rokhsar D.S."/>
        </authorList>
    </citation>
    <scope>NUCLEOTIDE SEQUENCE [LARGE SCALE GENOMIC DNA]</scope>
    <source>
        <strain evidence="2">S238N-H82</strain>
        <tissue evidence="2">Testes</tissue>
    </source>
</reference>
<dbReference type="InterPro" id="IPR019734">
    <property type="entry name" value="TPR_rpt"/>
</dbReference>
<name>C3YRD1_BRAFL</name>
<accession>C3YRD1</accession>
<dbReference type="InParanoid" id="C3YRD1"/>
<dbReference type="PROSITE" id="PS50005">
    <property type="entry name" value="TPR"/>
    <property type="match status" value="1"/>
</dbReference>
<evidence type="ECO:0000256" key="1">
    <source>
        <dbReference type="PROSITE-ProRule" id="PRU00339"/>
    </source>
</evidence>
<sequence>MARCYQAKREYDNAINQGKQALDIFRKNYDRHPDIADTVYLIGRFHHDKKDYESARKLYMESLELNKELGHRRVDFEWGRLKDAILTLCDDTKEDFQKKFDEIDGKKRVPDTIASITADEQPVKAVKGWRYYCTVQ</sequence>
<protein>
    <submittedName>
        <fullName evidence="2">Uncharacterized protein</fullName>
    </submittedName>
</protein>
<dbReference type="Pfam" id="PF13424">
    <property type="entry name" value="TPR_12"/>
    <property type="match status" value="1"/>
</dbReference>
<dbReference type="AlphaFoldDB" id="C3YRD1"/>
<dbReference type="SMART" id="SM00028">
    <property type="entry name" value="TPR"/>
    <property type="match status" value="2"/>
</dbReference>
<organism>
    <name type="scientific">Branchiostoma floridae</name>
    <name type="common">Florida lancelet</name>
    <name type="synonym">Amphioxus</name>
    <dbReference type="NCBI Taxonomy" id="7739"/>
    <lineage>
        <taxon>Eukaryota</taxon>
        <taxon>Metazoa</taxon>
        <taxon>Chordata</taxon>
        <taxon>Cephalochordata</taxon>
        <taxon>Leptocardii</taxon>
        <taxon>Amphioxiformes</taxon>
        <taxon>Branchiostomatidae</taxon>
        <taxon>Branchiostoma</taxon>
    </lineage>
</organism>
<keyword evidence="1" id="KW-0802">TPR repeat</keyword>
<dbReference type="SUPFAM" id="SSF48452">
    <property type="entry name" value="TPR-like"/>
    <property type="match status" value="1"/>
</dbReference>
<proteinExistence type="predicted"/>
<feature type="repeat" description="TPR" evidence="1">
    <location>
        <begin position="36"/>
        <end position="69"/>
    </location>
</feature>
<dbReference type="EMBL" id="GG666547">
    <property type="protein sequence ID" value="EEN57128.1"/>
    <property type="molecule type" value="Genomic_DNA"/>
</dbReference>
<dbReference type="InterPro" id="IPR011990">
    <property type="entry name" value="TPR-like_helical_dom_sf"/>
</dbReference>
<evidence type="ECO:0000313" key="2">
    <source>
        <dbReference type="EMBL" id="EEN57128.1"/>
    </source>
</evidence>
<dbReference type="Gene3D" id="1.25.40.10">
    <property type="entry name" value="Tetratricopeptide repeat domain"/>
    <property type="match status" value="1"/>
</dbReference>
<gene>
    <name evidence="2" type="ORF">BRAFLDRAFT_75565</name>
</gene>